<evidence type="ECO:0000313" key="5">
    <source>
        <dbReference type="EMBL" id="TCO53644.1"/>
    </source>
</evidence>
<dbReference type="RefSeq" id="WP_132123605.1">
    <property type="nucleotide sequence ID" value="NZ_SLWS01000010.1"/>
</dbReference>
<dbReference type="GO" id="GO:0055052">
    <property type="term" value="C:ATP-binding cassette (ABC) transporter complex, substrate-binding subunit-containing"/>
    <property type="evidence" value="ECO:0007669"/>
    <property type="project" value="TreeGrafter"/>
</dbReference>
<keyword evidence="6" id="KW-1185">Reference proteome</keyword>
<keyword evidence="4" id="KW-0812">Transmembrane</keyword>
<name>A0A4R2J5M3_9PSEU</name>
<dbReference type="Pfam" id="PF13416">
    <property type="entry name" value="SBP_bac_8"/>
    <property type="match status" value="1"/>
</dbReference>
<keyword evidence="3" id="KW-0732">Signal</keyword>
<dbReference type="GO" id="GO:0042956">
    <property type="term" value="P:maltodextrin transmembrane transport"/>
    <property type="evidence" value="ECO:0007669"/>
    <property type="project" value="TreeGrafter"/>
</dbReference>
<protein>
    <submittedName>
        <fullName evidence="5">Multiple sugar transport system substrate-binding protein</fullName>
    </submittedName>
</protein>
<dbReference type="PANTHER" id="PTHR30061">
    <property type="entry name" value="MALTOSE-BINDING PERIPLASMIC PROTEIN"/>
    <property type="match status" value="1"/>
</dbReference>
<evidence type="ECO:0000256" key="3">
    <source>
        <dbReference type="ARBA" id="ARBA00022729"/>
    </source>
</evidence>
<evidence type="ECO:0000256" key="4">
    <source>
        <dbReference type="SAM" id="Phobius"/>
    </source>
</evidence>
<evidence type="ECO:0000256" key="1">
    <source>
        <dbReference type="ARBA" id="ARBA00008520"/>
    </source>
</evidence>
<proteinExistence type="inferred from homology"/>
<dbReference type="GO" id="GO:0015768">
    <property type="term" value="P:maltose transport"/>
    <property type="evidence" value="ECO:0007669"/>
    <property type="project" value="TreeGrafter"/>
</dbReference>
<dbReference type="InterPro" id="IPR006059">
    <property type="entry name" value="SBP"/>
</dbReference>
<evidence type="ECO:0000256" key="2">
    <source>
        <dbReference type="ARBA" id="ARBA00022448"/>
    </source>
</evidence>
<keyword evidence="5" id="KW-0762">Sugar transport</keyword>
<feature type="transmembrane region" description="Helical" evidence="4">
    <location>
        <begin position="5"/>
        <end position="26"/>
    </location>
</feature>
<dbReference type="Gene3D" id="3.40.190.10">
    <property type="entry name" value="Periplasmic binding protein-like II"/>
    <property type="match status" value="2"/>
</dbReference>
<keyword evidence="4" id="KW-0472">Membrane</keyword>
<dbReference type="AlphaFoldDB" id="A0A4R2J5M3"/>
<comment type="caution">
    <text evidence="5">The sequence shown here is derived from an EMBL/GenBank/DDBJ whole genome shotgun (WGS) entry which is preliminary data.</text>
</comment>
<dbReference type="PANTHER" id="PTHR30061:SF50">
    <property type="entry name" value="MALTOSE_MALTODEXTRIN-BINDING PERIPLASMIC PROTEIN"/>
    <property type="match status" value="1"/>
</dbReference>
<sequence>MDRRLVFGLGAVAGAAVMALVAFLLVPSFTPDNGLEPGELVLLSGKDQSDGGQRQELVNQWNQLHPANKATIVELPLGADDQYSEIVARAQSPTGQADVYNLDVVWTAEFADAGYLTPLSDVDTSGFLAGPLATCAYDGKLWGLPFNTDAGLMYYRDPGKAPRDWNDIVHQTQEVFAGAHDPRLRAGYTAQLSDYEGLVVNALEAIWAANGELVDKDGNVRIDTPETQTGLRRLAEGLHGTDPRVVLPESRGEDETSSMEAFGAGKTLFMRNWPVAYRHLQQMASDDSAVPSFFKVVKLPGPSVLGGQNLAVASKSTKPKAAKALIEFLTSPRSQQILFERGGFAATRDIVYLDAEVKKRYPYATALLDAIRDARPRPVSPHYVRFAQAFREIIKETLDGDGRVPSDASTRLTAALRGQ</sequence>
<dbReference type="Proteomes" id="UP000295680">
    <property type="component" value="Unassembled WGS sequence"/>
</dbReference>
<comment type="similarity">
    <text evidence="1">Belongs to the bacterial solute-binding protein 1 family.</text>
</comment>
<dbReference type="GO" id="GO:1901982">
    <property type="term" value="F:maltose binding"/>
    <property type="evidence" value="ECO:0007669"/>
    <property type="project" value="TreeGrafter"/>
</dbReference>
<evidence type="ECO:0000313" key="6">
    <source>
        <dbReference type="Proteomes" id="UP000295680"/>
    </source>
</evidence>
<accession>A0A4R2J5M3</accession>
<keyword evidence="2" id="KW-0813">Transport</keyword>
<dbReference type="EMBL" id="SLWS01000010">
    <property type="protein sequence ID" value="TCO53644.1"/>
    <property type="molecule type" value="Genomic_DNA"/>
</dbReference>
<dbReference type="SUPFAM" id="SSF53850">
    <property type="entry name" value="Periplasmic binding protein-like II"/>
    <property type="match status" value="1"/>
</dbReference>
<reference evidence="5 6" key="1">
    <citation type="submission" date="2019-03" db="EMBL/GenBank/DDBJ databases">
        <title>Genomic Encyclopedia of Type Strains, Phase IV (KMG-IV): sequencing the most valuable type-strain genomes for metagenomic binning, comparative biology and taxonomic classification.</title>
        <authorList>
            <person name="Goeker M."/>
        </authorList>
    </citation>
    <scope>NUCLEOTIDE SEQUENCE [LARGE SCALE GENOMIC DNA]</scope>
    <source>
        <strain evidence="5 6">DSM 45934</strain>
    </source>
</reference>
<organism evidence="5 6">
    <name type="scientific">Actinocrispum wychmicini</name>
    <dbReference type="NCBI Taxonomy" id="1213861"/>
    <lineage>
        <taxon>Bacteria</taxon>
        <taxon>Bacillati</taxon>
        <taxon>Actinomycetota</taxon>
        <taxon>Actinomycetes</taxon>
        <taxon>Pseudonocardiales</taxon>
        <taxon>Pseudonocardiaceae</taxon>
        <taxon>Actinocrispum</taxon>
    </lineage>
</organism>
<keyword evidence="4" id="KW-1133">Transmembrane helix</keyword>
<dbReference type="OrthoDB" id="3495561at2"/>
<gene>
    <name evidence="5" type="ORF">EV192_110233</name>
</gene>